<evidence type="ECO:0000313" key="2">
    <source>
        <dbReference type="EMBL" id="KJZ72309.1"/>
    </source>
</evidence>
<evidence type="ECO:0000256" key="1">
    <source>
        <dbReference type="SAM" id="MobiDB-lite"/>
    </source>
</evidence>
<reference evidence="2 3" key="1">
    <citation type="journal article" date="2014" name="Genome Biol. Evol.">
        <title>Comparative genomics and transcriptomics analyses reveal divergent lifestyle features of nematode endoparasitic fungus Hirsutella minnesotensis.</title>
        <authorList>
            <person name="Lai Y."/>
            <person name="Liu K."/>
            <person name="Zhang X."/>
            <person name="Zhang X."/>
            <person name="Li K."/>
            <person name="Wang N."/>
            <person name="Shu C."/>
            <person name="Wu Y."/>
            <person name="Wang C."/>
            <person name="Bushley K.E."/>
            <person name="Xiang M."/>
            <person name="Liu X."/>
        </authorList>
    </citation>
    <scope>NUCLEOTIDE SEQUENCE [LARGE SCALE GENOMIC DNA]</scope>
    <source>
        <strain evidence="2 3">3608</strain>
    </source>
</reference>
<organism evidence="2 3">
    <name type="scientific">Hirsutella minnesotensis 3608</name>
    <dbReference type="NCBI Taxonomy" id="1043627"/>
    <lineage>
        <taxon>Eukaryota</taxon>
        <taxon>Fungi</taxon>
        <taxon>Dikarya</taxon>
        <taxon>Ascomycota</taxon>
        <taxon>Pezizomycotina</taxon>
        <taxon>Sordariomycetes</taxon>
        <taxon>Hypocreomycetidae</taxon>
        <taxon>Hypocreales</taxon>
        <taxon>Ophiocordycipitaceae</taxon>
        <taxon>Hirsutella</taxon>
    </lineage>
</organism>
<feature type="compositionally biased region" description="Basic and acidic residues" evidence="1">
    <location>
        <begin position="71"/>
        <end position="82"/>
    </location>
</feature>
<dbReference type="SUPFAM" id="SSF57850">
    <property type="entry name" value="RING/U-box"/>
    <property type="match status" value="1"/>
</dbReference>
<feature type="compositionally biased region" description="Basic and acidic residues" evidence="1">
    <location>
        <begin position="269"/>
        <end position="286"/>
    </location>
</feature>
<proteinExistence type="predicted"/>
<name>A0A0F8A3R9_9HYPO</name>
<sequence length="297" mass="34090">MDCPDDADVITSSKIDGKRGVKRCYKCRALVESTRYWSYLTCGCQAQFCSRCGGVWDPVVGCPNICSNDEDSVKGRDSDDGRSAAQNAPGTMAEAEKRASQHLDVQALQASQQQEMSRFCDFGTEMRSSVQSRHTQQKTILSKNHEDDEVKLKERHVATAAQLEDRQITEEMELRAALEQSERAIKVRIKHMEGYCEGLGRNPCGHEMPPRVVTEKNLRALGHQYNLLDDMERQHESKINMMRGRQCKRMEELLKRQREELDQLLERQEKEKQELDDNLAHEEEVLQRTFASPNSRL</sequence>
<evidence type="ECO:0008006" key="4">
    <source>
        <dbReference type="Google" id="ProtNLM"/>
    </source>
</evidence>
<feature type="region of interest" description="Disordered" evidence="1">
    <location>
        <begin position="269"/>
        <end position="297"/>
    </location>
</feature>
<accession>A0A0F8A3R9</accession>
<feature type="region of interest" description="Disordered" evidence="1">
    <location>
        <begin position="71"/>
        <end position="107"/>
    </location>
</feature>
<protein>
    <recommendedName>
        <fullName evidence="4">IBR domain-containing protein</fullName>
    </recommendedName>
</protein>
<gene>
    <name evidence="2" type="ORF">HIM_08350</name>
</gene>
<dbReference type="EMBL" id="KQ030549">
    <property type="protein sequence ID" value="KJZ72309.1"/>
    <property type="molecule type" value="Genomic_DNA"/>
</dbReference>
<dbReference type="Gene3D" id="1.20.120.1750">
    <property type="match status" value="1"/>
</dbReference>
<dbReference type="OrthoDB" id="9977870at2759"/>
<dbReference type="AlphaFoldDB" id="A0A0F8A3R9"/>
<evidence type="ECO:0000313" key="3">
    <source>
        <dbReference type="Proteomes" id="UP000054481"/>
    </source>
</evidence>
<dbReference type="Proteomes" id="UP000054481">
    <property type="component" value="Unassembled WGS sequence"/>
</dbReference>
<keyword evidence="3" id="KW-1185">Reference proteome</keyword>